<name>U3AXR4_9VIBR</name>
<evidence type="ECO:0000313" key="4">
    <source>
        <dbReference type="Proteomes" id="UP000016562"/>
    </source>
</evidence>
<dbReference type="PANTHER" id="PTHR42709:SF4">
    <property type="entry name" value="INNER MEMBRANE PROTEIN YQAA"/>
    <property type="match status" value="1"/>
</dbReference>
<evidence type="ECO:0000256" key="1">
    <source>
        <dbReference type="SAM" id="Phobius"/>
    </source>
</evidence>
<feature type="transmembrane region" description="Helical" evidence="1">
    <location>
        <begin position="95"/>
        <end position="119"/>
    </location>
</feature>
<organism evidence="3 4">
    <name type="scientific">Vibrio ezurae NBRC 102218</name>
    <dbReference type="NCBI Taxonomy" id="1219080"/>
    <lineage>
        <taxon>Bacteria</taxon>
        <taxon>Pseudomonadati</taxon>
        <taxon>Pseudomonadota</taxon>
        <taxon>Gammaproteobacteria</taxon>
        <taxon>Vibrionales</taxon>
        <taxon>Vibrionaceae</taxon>
        <taxon>Vibrio</taxon>
    </lineage>
</organism>
<dbReference type="Proteomes" id="UP000016562">
    <property type="component" value="Unassembled WGS sequence"/>
</dbReference>
<dbReference type="InterPro" id="IPR051311">
    <property type="entry name" value="DedA_domain"/>
</dbReference>
<evidence type="ECO:0000313" key="3">
    <source>
        <dbReference type="EMBL" id="GAD78535.1"/>
    </source>
</evidence>
<dbReference type="STRING" id="1219080.VEZ01S_02_01160"/>
<dbReference type="GO" id="GO:0005886">
    <property type="term" value="C:plasma membrane"/>
    <property type="evidence" value="ECO:0007669"/>
    <property type="project" value="UniProtKB-ARBA"/>
</dbReference>
<feature type="transmembrane region" description="Helical" evidence="1">
    <location>
        <begin position="12"/>
        <end position="32"/>
    </location>
</feature>
<dbReference type="OrthoDB" id="9814483at2"/>
<reference evidence="3 4" key="1">
    <citation type="submission" date="2013-09" db="EMBL/GenBank/DDBJ databases">
        <title>Whole genome shotgun sequence of Vibrio ezurae NBRC 102218.</title>
        <authorList>
            <person name="Yoshida I."/>
            <person name="Hosoyama A."/>
            <person name="Numata M."/>
            <person name="Hashimoto M."/>
            <person name="Hosoyama Y."/>
            <person name="Tsuchikane K."/>
            <person name="Noguchi M."/>
            <person name="Hirakata S."/>
            <person name="Ichikawa N."/>
            <person name="Ohji S."/>
            <person name="Yamazoe A."/>
            <person name="Fujita N."/>
        </authorList>
    </citation>
    <scope>NUCLEOTIDE SEQUENCE [LARGE SCALE GENOMIC DNA]</scope>
    <source>
        <strain evidence="3 4">NBRC 102218</strain>
    </source>
</reference>
<feature type="transmembrane region" description="Helical" evidence="1">
    <location>
        <begin position="53"/>
        <end position="75"/>
    </location>
</feature>
<keyword evidence="1" id="KW-0472">Membrane</keyword>
<dbReference type="eggNOG" id="COG1238">
    <property type="taxonomic scope" value="Bacteria"/>
</dbReference>
<comment type="caution">
    <text evidence="3">The sequence shown here is derived from an EMBL/GenBank/DDBJ whole genome shotgun (WGS) entry which is preliminary data.</text>
</comment>
<dbReference type="RefSeq" id="WP_021712258.1">
    <property type="nucleotide sequence ID" value="NZ_BATM01000002.1"/>
</dbReference>
<keyword evidence="4" id="KW-1185">Reference proteome</keyword>
<feature type="transmembrane region" description="Helical" evidence="1">
    <location>
        <begin position="126"/>
        <end position="145"/>
    </location>
</feature>
<dbReference type="EMBL" id="BATM01000002">
    <property type="protein sequence ID" value="GAD78535.1"/>
    <property type="molecule type" value="Genomic_DNA"/>
</dbReference>
<protein>
    <recommendedName>
        <fullName evidence="2">VTT domain-containing protein</fullName>
    </recommendedName>
</protein>
<dbReference type="InterPro" id="IPR032816">
    <property type="entry name" value="VTT_dom"/>
</dbReference>
<sequence>MDAVFAYLDTLLAGSTLTLLFVTGFLSATILPGGSEAALLGALSLHQYPVSDIIIVSTLGNTLGGLTNYWIGLWIPNRTHGTKHGHKAIAWLHKYGYWTLLFSWAPVIGDTLCLTAGWLRMRFLPCLLLITFGKLVRYMTLVWLFTSLSHL</sequence>
<dbReference type="AlphaFoldDB" id="U3AXR4"/>
<evidence type="ECO:0000259" key="2">
    <source>
        <dbReference type="Pfam" id="PF09335"/>
    </source>
</evidence>
<feature type="domain" description="VTT" evidence="2">
    <location>
        <begin position="39"/>
        <end position="144"/>
    </location>
</feature>
<keyword evidence="1" id="KW-1133">Transmembrane helix</keyword>
<proteinExistence type="predicted"/>
<dbReference type="PANTHER" id="PTHR42709">
    <property type="entry name" value="ALKALINE PHOSPHATASE LIKE PROTEIN"/>
    <property type="match status" value="1"/>
</dbReference>
<accession>U3AXR4</accession>
<dbReference type="Pfam" id="PF09335">
    <property type="entry name" value="VTT_dom"/>
    <property type="match status" value="1"/>
</dbReference>
<keyword evidence="1" id="KW-0812">Transmembrane</keyword>
<gene>
    <name evidence="3" type="ORF">VEZ01S_02_01160</name>
</gene>